<evidence type="ECO:0000313" key="1">
    <source>
        <dbReference type="EMBL" id="WGH94149.1"/>
    </source>
</evidence>
<accession>A0AAJ6AQR4</accession>
<evidence type="ECO:0000313" key="2">
    <source>
        <dbReference type="Proteomes" id="UP001224674"/>
    </source>
</evidence>
<proteinExistence type="predicted"/>
<dbReference type="RefSeq" id="WP_208392263.1">
    <property type="nucleotide sequence ID" value="NZ_CP122563.1"/>
</dbReference>
<name>A0AAJ6AQR4_9MICC</name>
<dbReference type="AlphaFoldDB" id="A0AAJ6AQR4"/>
<dbReference type="GO" id="GO:0006310">
    <property type="term" value="P:DNA recombination"/>
    <property type="evidence" value="ECO:0007669"/>
    <property type="project" value="InterPro"/>
</dbReference>
<dbReference type="Gene3D" id="3.30.1330.70">
    <property type="entry name" value="Holliday junction resolvase RusA"/>
    <property type="match status" value="1"/>
</dbReference>
<dbReference type="Proteomes" id="UP001224674">
    <property type="component" value="Chromosome"/>
</dbReference>
<keyword evidence="2" id="KW-1185">Reference proteome</keyword>
<dbReference type="SUPFAM" id="SSF103084">
    <property type="entry name" value="Holliday junction resolvase RusA"/>
    <property type="match status" value="1"/>
</dbReference>
<dbReference type="GO" id="GO:0006281">
    <property type="term" value="P:DNA repair"/>
    <property type="evidence" value="ECO:0007669"/>
    <property type="project" value="InterPro"/>
</dbReference>
<dbReference type="EMBL" id="CP122566">
    <property type="protein sequence ID" value="WGH94149.1"/>
    <property type="molecule type" value="Genomic_DNA"/>
</dbReference>
<protein>
    <submittedName>
        <fullName evidence="1">Uncharacterized protein</fullName>
    </submittedName>
</protein>
<reference evidence="1 2" key="1">
    <citation type="submission" date="2023-03" db="EMBL/GenBank/DDBJ databases">
        <title>Complete genome sequences of several Auritidibacter ignavus strains isolated from ear infections.</title>
        <authorList>
            <person name="Baehr T."/>
            <person name="Baumhoegger A.M."/>
        </authorList>
    </citation>
    <scope>NUCLEOTIDE SEQUENCE [LARGE SCALE GENOMIC DNA]</scope>
    <source>
        <strain evidence="1 2">BABAE-6</strain>
    </source>
</reference>
<dbReference type="InterPro" id="IPR036614">
    <property type="entry name" value="RusA-like_sf"/>
</dbReference>
<organism evidence="1 2">
    <name type="scientific">Auritidibacter ignavus</name>
    <dbReference type="NCBI Taxonomy" id="678932"/>
    <lineage>
        <taxon>Bacteria</taxon>
        <taxon>Bacillati</taxon>
        <taxon>Actinomycetota</taxon>
        <taxon>Actinomycetes</taxon>
        <taxon>Micrococcales</taxon>
        <taxon>Micrococcaceae</taxon>
        <taxon>Auritidibacter</taxon>
    </lineage>
</organism>
<dbReference type="GO" id="GO:0000287">
    <property type="term" value="F:magnesium ion binding"/>
    <property type="evidence" value="ECO:0007669"/>
    <property type="project" value="InterPro"/>
</dbReference>
<gene>
    <name evidence="1" type="ORF">QDX21_04985</name>
</gene>
<sequence>MGQQVNELSMDRVTTSNDKMTEYELFVTAPHEGGKPLWINANQRQHWAVKAKNTKLWRQATALRARQMKLPTGLKRAHITVHVHKSNRRTYDVHNLYGTAKAAIDGLIDYGVLPDDTNAHLTGPDMREGDPRPIAGITITIKETT</sequence>